<dbReference type="AlphaFoldDB" id="A0A6P1BER3"/>
<keyword evidence="2" id="KW-1185">Reference proteome</keyword>
<gene>
    <name evidence="1" type="ORF">FNJ47_13060</name>
</gene>
<protein>
    <submittedName>
        <fullName evidence="1">Uncharacterized protein</fullName>
    </submittedName>
</protein>
<reference evidence="1 2" key="1">
    <citation type="journal article" date="2020" name="Arch. Microbiol.">
        <title>Bradyrhizobium uaiense sp. nov., a new highly efficient cowpea symbiont.</title>
        <authorList>
            <person name="Cabral Michel D."/>
            <person name="Azarias Guimaraes A."/>
            <person name="Martins da Costa E."/>
            <person name="Soares de Carvalho T."/>
            <person name="Balsanelli E."/>
            <person name="Willems A."/>
            <person name="Maltempi de Souza E."/>
            <person name="de Souza Moreira F.M."/>
        </authorList>
    </citation>
    <scope>NUCLEOTIDE SEQUENCE [LARGE SCALE GENOMIC DNA]</scope>
    <source>
        <strain evidence="1 2">UFLA 03-164</strain>
    </source>
</reference>
<evidence type="ECO:0000313" key="1">
    <source>
        <dbReference type="EMBL" id="NEU96743.1"/>
    </source>
</evidence>
<organism evidence="1 2">
    <name type="scientific">Bradyrhizobium uaiense</name>
    <dbReference type="NCBI Taxonomy" id="2594946"/>
    <lineage>
        <taxon>Bacteria</taxon>
        <taxon>Pseudomonadati</taxon>
        <taxon>Pseudomonadota</taxon>
        <taxon>Alphaproteobacteria</taxon>
        <taxon>Hyphomicrobiales</taxon>
        <taxon>Nitrobacteraceae</taxon>
        <taxon>Bradyrhizobium</taxon>
    </lineage>
</organism>
<dbReference type="Proteomes" id="UP000468531">
    <property type="component" value="Unassembled WGS sequence"/>
</dbReference>
<evidence type="ECO:0000313" key="2">
    <source>
        <dbReference type="Proteomes" id="UP000468531"/>
    </source>
</evidence>
<proteinExistence type="predicted"/>
<comment type="caution">
    <text evidence="1">The sequence shown here is derived from an EMBL/GenBank/DDBJ whole genome shotgun (WGS) entry which is preliminary data.</text>
</comment>
<accession>A0A6P1BER3</accession>
<dbReference type="RefSeq" id="WP_163153549.1">
    <property type="nucleotide sequence ID" value="NZ_VKHP01000041.1"/>
</dbReference>
<sequence>MSPREGFRFPFTKFVPWAAYARLRDGRSFLLEQEQLAETLRRTPGENPDCLSFDTTIEQMTAAPEIRIPIG</sequence>
<dbReference type="EMBL" id="VKHP01000041">
    <property type="protein sequence ID" value="NEU96743.1"/>
    <property type="molecule type" value="Genomic_DNA"/>
</dbReference>
<name>A0A6P1BER3_9BRAD</name>